<proteinExistence type="predicted"/>
<sequence>MRGLVWNCRGLNSSLAPTSSKLRSMLSMFSYDFIFLMETKCNVVKTAPFCRPFGYVNYDGVDAIGSSGGLFLAWKKEINIVCMYKCCNFIICRVHECKDLFWYLCLVYRAPKASYRERVWDELGVWLESFDKPALLIGDFNQVDFTWDKLSTNTGKIKGADTFIDWCREQNLSEIPYKGLKYTWCNNMSGHKRVYERLDKAYVTENWFSIHHDTGIKHFPIQLSDHAPIEVDTNLVRDKRSRPYKLEAWNFEYEECLTLIKHQRSINFKGSANFTLMRKLGNVRKALKTWSLDKKQE</sequence>
<comment type="caution">
    <text evidence="2">The sequence shown here is derived from an EMBL/GenBank/DDBJ whole genome shotgun (WGS) entry which is preliminary data.</text>
</comment>
<dbReference type="PANTHER" id="PTHR35218">
    <property type="entry name" value="RNASE H DOMAIN-CONTAINING PROTEIN"/>
    <property type="match status" value="1"/>
</dbReference>
<dbReference type="InterPro" id="IPR005135">
    <property type="entry name" value="Endo/exonuclease/phosphatase"/>
</dbReference>
<dbReference type="Gene3D" id="3.60.10.10">
    <property type="entry name" value="Endonuclease/exonuclease/phosphatase"/>
    <property type="match status" value="1"/>
</dbReference>
<organism evidence="2 3">
    <name type="scientific">Saponaria officinalis</name>
    <name type="common">Common soapwort</name>
    <name type="synonym">Lychnis saponaria</name>
    <dbReference type="NCBI Taxonomy" id="3572"/>
    <lineage>
        <taxon>Eukaryota</taxon>
        <taxon>Viridiplantae</taxon>
        <taxon>Streptophyta</taxon>
        <taxon>Embryophyta</taxon>
        <taxon>Tracheophyta</taxon>
        <taxon>Spermatophyta</taxon>
        <taxon>Magnoliopsida</taxon>
        <taxon>eudicotyledons</taxon>
        <taxon>Gunneridae</taxon>
        <taxon>Pentapetalae</taxon>
        <taxon>Caryophyllales</taxon>
        <taxon>Caryophyllaceae</taxon>
        <taxon>Caryophylleae</taxon>
        <taxon>Saponaria</taxon>
    </lineage>
</organism>
<protein>
    <recommendedName>
        <fullName evidence="1">Endonuclease/exonuclease/phosphatase domain-containing protein</fullName>
    </recommendedName>
</protein>
<dbReference type="PANTHER" id="PTHR35218:SF7">
    <property type="entry name" value="ENDONUCLEASE_EXONUCLEASE_PHOSPHATASE"/>
    <property type="match status" value="1"/>
</dbReference>
<keyword evidence="3" id="KW-1185">Reference proteome</keyword>
<dbReference type="AlphaFoldDB" id="A0AAW1I246"/>
<dbReference type="Proteomes" id="UP001443914">
    <property type="component" value="Unassembled WGS sequence"/>
</dbReference>
<dbReference type="Pfam" id="PF03372">
    <property type="entry name" value="Exo_endo_phos"/>
    <property type="match status" value="1"/>
</dbReference>
<dbReference type="InterPro" id="IPR036691">
    <property type="entry name" value="Endo/exonu/phosph_ase_sf"/>
</dbReference>
<evidence type="ECO:0000259" key="1">
    <source>
        <dbReference type="Pfam" id="PF03372"/>
    </source>
</evidence>
<dbReference type="GO" id="GO:0003824">
    <property type="term" value="F:catalytic activity"/>
    <property type="evidence" value="ECO:0007669"/>
    <property type="project" value="InterPro"/>
</dbReference>
<evidence type="ECO:0000313" key="3">
    <source>
        <dbReference type="Proteomes" id="UP001443914"/>
    </source>
</evidence>
<gene>
    <name evidence="2" type="ORF">RND81_10G155900</name>
</gene>
<name>A0AAW1I246_SAPOF</name>
<reference evidence="2" key="1">
    <citation type="submission" date="2024-03" db="EMBL/GenBank/DDBJ databases">
        <title>WGS assembly of Saponaria officinalis var. Norfolk2.</title>
        <authorList>
            <person name="Jenkins J."/>
            <person name="Shu S."/>
            <person name="Grimwood J."/>
            <person name="Barry K."/>
            <person name="Goodstein D."/>
            <person name="Schmutz J."/>
            <person name="Leebens-Mack J."/>
            <person name="Osbourn A."/>
        </authorList>
    </citation>
    <scope>NUCLEOTIDE SEQUENCE [LARGE SCALE GENOMIC DNA]</scope>
    <source>
        <strain evidence="2">JIC</strain>
    </source>
</reference>
<dbReference type="EMBL" id="JBDFQZ010000010">
    <property type="protein sequence ID" value="KAK9683646.1"/>
    <property type="molecule type" value="Genomic_DNA"/>
</dbReference>
<dbReference type="SUPFAM" id="SSF56219">
    <property type="entry name" value="DNase I-like"/>
    <property type="match status" value="1"/>
</dbReference>
<accession>A0AAW1I246</accession>
<evidence type="ECO:0000313" key="2">
    <source>
        <dbReference type="EMBL" id="KAK9683646.1"/>
    </source>
</evidence>
<feature type="domain" description="Endonuclease/exonuclease/phosphatase" evidence="1">
    <location>
        <begin position="5"/>
        <end position="226"/>
    </location>
</feature>